<protein>
    <submittedName>
        <fullName evidence="1">Uncharacterized protein</fullName>
    </submittedName>
</protein>
<reference evidence="1" key="1">
    <citation type="submission" date="2021-12" db="EMBL/GenBank/DDBJ databases">
        <authorList>
            <person name="King R."/>
        </authorList>
    </citation>
    <scope>NUCLEOTIDE SEQUENCE</scope>
</reference>
<dbReference type="EMBL" id="OU893333">
    <property type="protein sequence ID" value="CAG9788751.1"/>
    <property type="molecule type" value="Genomic_DNA"/>
</dbReference>
<proteinExistence type="predicted"/>
<keyword evidence="2" id="KW-1185">Reference proteome</keyword>
<gene>
    <name evidence="1" type="ORF">DIATSA_LOCUS6537</name>
</gene>
<reference evidence="1" key="2">
    <citation type="submission" date="2022-10" db="EMBL/GenBank/DDBJ databases">
        <authorList>
            <consortium name="ENA_rothamsted_submissions"/>
            <consortium name="culmorum"/>
            <person name="King R."/>
        </authorList>
    </citation>
    <scope>NUCLEOTIDE SEQUENCE</scope>
</reference>
<name>A0A9N9R3D4_9NEOP</name>
<organism evidence="1 2">
    <name type="scientific">Diatraea saccharalis</name>
    <name type="common">sugarcane borer</name>
    <dbReference type="NCBI Taxonomy" id="40085"/>
    <lineage>
        <taxon>Eukaryota</taxon>
        <taxon>Metazoa</taxon>
        <taxon>Ecdysozoa</taxon>
        <taxon>Arthropoda</taxon>
        <taxon>Hexapoda</taxon>
        <taxon>Insecta</taxon>
        <taxon>Pterygota</taxon>
        <taxon>Neoptera</taxon>
        <taxon>Endopterygota</taxon>
        <taxon>Lepidoptera</taxon>
        <taxon>Glossata</taxon>
        <taxon>Ditrysia</taxon>
        <taxon>Pyraloidea</taxon>
        <taxon>Crambidae</taxon>
        <taxon>Crambinae</taxon>
        <taxon>Diatraea</taxon>
    </lineage>
</organism>
<evidence type="ECO:0000313" key="2">
    <source>
        <dbReference type="Proteomes" id="UP001153714"/>
    </source>
</evidence>
<sequence>MWIGFYHEFIYPGLRSNDATDEAFIVEILRALPDEAWVFHSIKSCDVSSRQLIFVSSVSVEKTISVIKEINAQIATLSPTLINKNGVDIEITHISFLTMVDGRVAADISSSAVCTICGARPQR</sequence>
<evidence type="ECO:0000313" key="1">
    <source>
        <dbReference type="EMBL" id="CAG9788751.1"/>
    </source>
</evidence>
<accession>A0A9N9R3D4</accession>
<dbReference type="AlphaFoldDB" id="A0A9N9R3D4"/>
<dbReference type="Proteomes" id="UP001153714">
    <property type="component" value="Chromosome 2"/>
</dbReference>